<evidence type="ECO:0000259" key="1">
    <source>
        <dbReference type="Pfam" id="PF00117"/>
    </source>
</evidence>
<dbReference type="PANTHER" id="PTHR42695:SF5">
    <property type="entry name" value="GLUTAMINE AMIDOTRANSFERASE YLR126C-RELATED"/>
    <property type="match status" value="1"/>
</dbReference>
<feature type="domain" description="Glutamine amidotransferase" evidence="1">
    <location>
        <begin position="31"/>
        <end position="184"/>
    </location>
</feature>
<evidence type="ECO:0000313" key="3">
    <source>
        <dbReference type="Proteomes" id="UP001321506"/>
    </source>
</evidence>
<dbReference type="InterPro" id="IPR017926">
    <property type="entry name" value="GATASE"/>
</dbReference>
<dbReference type="SUPFAM" id="SSF52317">
    <property type="entry name" value="Class I glutamine amidotransferase-like"/>
    <property type="match status" value="1"/>
</dbReference>
<dbReference type="PROSITE" id="PS51273">
    <property type="entry name" value="GATASE_TYPE_1"/>
    <property type="match status" value="1"/>
</dbReference>
<dbReference type="InterPro" id="IPR029062">
    <property type="entry name" value="Class_I_gatase-like"/>
</dbReference>
<dbReference type="GO" id="GO:0016787">
    <property type="term" value="F:hydrolase activity"/>
    <property type="evidence" value="ECO:0007669"/>
    <property type="project" value="UniProtKB-KW"/>
</dbReference>
<comment type="caution">
    <text evidence="2">The sequence shown here is derived from an EMBL/GenBank/DDBJ whole genome shotgun (WGS) entry which is preliminary data.</text>
</comment>
<proteinExistence type="predicted"/>
<dbReference type="GO" id="GO:0005829">
    <property type="term" value="C:cytosol"/>
    <property type="evidence" value="ECO:0007669"/>
    <property type="project" value="TreeGrafter"/>
</dbReference>
<keyword evidence="2" id="KW-0378">Hydrolase</keyword>
<accession>A0AAW6T669</accession>
<reference evidence="2 3" key="1">
    <citation type="submission" date="2023-04" db="EMBL/GenBank/DDBJ databases">
        <title>Klugiella caeni sp. nov. isolated from the sludge of biochemical tank.</title>
        <authorList>
            <person name="Geng K."/>
        </authorList>
    </citation>
    <scope>NUCLEOTIDE SEQUENCE [LARGE SCALE GENOMIC DNA]</scope>
    <source>
        <strain evidence="2 3">YN-L-19</strain>
    </source>
</reference>
<dbReference type="InterPro" id="IPR044992">
    <property type="entry name" value="ChyE-like"/>
</dbReference>
<sequence length="256" mass="26820">MTRVLVVEHEANAGVGLVGERIAAARGEAVIVGPDTGIPIPESAVGYDAVVVLGGTPGPTDDEEAPWLPPVRALIADCLAREVPYLGICLGAQLLAVVAGGTVGPARKGAEIGVTTIMKTDAAADDPLLAHVPSNARALQWHFLEVRTLPPGSRSLAFSSQCENQAFRVGPAAWGLQFHLEALTATAETWASEGDHELRSLGLTAEQVIAPVREQERGLRDTWSRIADRWIALVAGARERASKPAEDAAEAGAPAR</sequence>
<dbReference type="Proteomes" id="UP001321506">
    <property type="component" value="Unassembled WGS sequence"/>
</dbReference>
<evidence type="ECO:0000313" key="2">
    <source>
        <dbReference type="EMBL" id="MDI2097849.1"/>
    </source>
</evidence>
<gene>
    <name evidence="2" type="ORF">QF206_02560</name>
</gene>
<name>A0AAW6T669_9MICO</name>
<protein>
    <submittedName>
        <fullName evidence="2">Type 1 glutamine amidotransferase</fullName>
        <ecNumber evidence="2">3.4.-.-</ecNumber>
    </submittedName>
</protein>
<organism evidence="2 3">
    <name type="scientific">Ruicaihuangia caeni</name>
    <dbReference type="NCBI Taxonomy" id="3042517"/>
    <lineage>
        <taxon>Bacteria</taxon>
        <taxon>Bacillati</taxon>
        <taxon>Actinomycetota</taxon>
        <taxon>Actinomycetes</taxon>
        <taxon>Micrococcales</taxon>
        <taxon>Microbacteriaceae</taxon>
        <taxon>Ruicaihuangia</taxon>
    </lineage>
</organism>
<dbReference type="Gene3D" id="3.40.50.880">
    <property type="match status" value="1"/>
</dbReference>
<keyword evidence="3" id="KW-1185">Reference proteome</keyword>
<keyword evidence="2" id="KW-0315">Glutamine amidotransferase</keyword>
<dbReference type="EC" id="3.4.-.-" evidence="2"/>
<dbReference type="AlphaFoldDB" id="A0AAW6T669"/>
<dbReference type="EMBL" id="JASATX010000001">
    <property type="protein sequence ID" value="MDI2097849.1"/>
    <property type="molecule type" value="Genomic_DNA"/>
</dbReference>
<dbReference type="RefSeq" id="WP_281487627.1">
    <property type="nucleotide sequence ID" value="NZ_JASATX010000001.1"/>
</dbReference>
<dbReference type="Pfam" id="PF00117">
    <property type="entry name" value="GATase"/>
    <property type="match status" value="1"/>
</dbReference>
<dbReference type="PANTHER" id="PTHR42695">
    <property type="entry name" value="GLUTAMINE AMIDOTRANSFERASE YLR126C-RELATED"/>
    <property type="match status" value="1"/>
</dbReference>
<dbReference type="CDD" id="cd01741">
    <property type="entry name" value="GATase1_1"/>
    <property type="match status" value="1"/>
</dbReference>